<protein>
    <submittedName>
        <fullName evidence="1">Uncharacterized protein</fullName>
    </submittedName>
</protein>
<organism evidence="1 2">
    <name type="scientific">Hydrogenophaga laconesensis</name>
    <dbReference type="NCBI Taxonomy" id="1805971"/>
    <lineage>
        <taxon>Bacteria</taxon>
        <taxon>Pseudomonadati</taxon>
        <taxon>Pseudomonadota</taxon>
        <taxon>Betaproteobacteria</taxon>
        <taxon>Burkholderiales</taxon>
        <taxon>Comamonadaceae</taxon>
        <taxon>Hydrogenophaga</taxon>
    </lineage>
</organism>
<gene>
    <name evidence="1" type="ORF">J2X09_005344</name>
</gene>
<dbReference type="EMBL" id="JAVDWE010000033">
    <property type="protein sequence ID" value="MDR7097568.1"/>
    <property type="molecule type" value="Genomic_DNA"/>
</dbReference>
<dbReference type="Proteomes" id="UP001265550">
    <property type="component" value="Unassembled WGS sequence"/>
</dbReference>
<sequence length="43" mass="4862">MIALSLGCADEWRIEEVDVRPENAPWFEEAYFAFIALARGSTS</sequence>
<name>A0ABU1VJV0_9BURK</name>
<keyword evidence="2" id="KW-1185">Reference proteome</keyword>
<comment type="caution">
    <text evidence="1">The sequence shown here is derived from an EMBL/GenBank/DDBJ whole genome shotgun (WGS) entry which is preliminary data.</text>
</comment>
<reference evidence="1 2" key="1">
    <citation type="submission" date="2023-07" db="EMBL/GenBank/DDBJ databases">
        <title>Sorghum-associated microbial communities from plants grown in Nebraska, USA.</title>
        <authorList>
            <person name="Schachtman D."/>
        </authorList>
    </citation>
    <scope>NUCLEOTIDE SEQUENCE [LARGE SCALE GENOMIC DNA]</scope>
    <source>
        <strain evidence="1 2">BE240</strain>
    </source>
</reference>
<proteinExistence type="predicted"/>
<evidence type="ECO:0000313" key="1">
    <source>
        <dbReference type="EMBL" id="MDR7097568.1"/>
    </source>
</evidence>
<accession>A0ABU1VJV0</accession>
<evidence type="ECO:0000313" key="2">
    <source>
        <dbReference type="Proteomes" id="UP001265550"/>
    </source>
</evidence>